<organism evidence="3 4">
    <name type="scientific">Arthroderma otae (strain ATCC MYA-4605 / CBS 113480)</name>
    <name type="common">Microsporum canis</name>
    <dbReference type="NCBI Taxonomy" id="554155"/>
    <lineage>
        <taxon>Eukaryota</taxon>
        <taxon>Fungi</taxon>
        <taxon>Dikarya</taxon>
        <taxon>Ascomycota</taxon>
        <taxon>Pezizomycotina</taxon>
        <taxon>Eurotiomycetes</taxon>
        <taxon>Eurotiomycetidae</taxon>
        <taxon>Onygenales</taxon>
        <taxon>Arthrodermataceae</taxon>
        <taxon>Microsporum</taxon>
    </lineage>
</organism>
<feature type="region of interest" description="Disordered" evidence="1">
    <location>
        <begin position="379"/>
        <end position="408"/>
    </location>
</feature>
<feature type="domain" description="Mtf2-like C-terminal" evidence="2">
    <location>
        <begin position="194"/>
        <end position="397"/>
    </location>
</feature>
<evidence type="ECO:0000259" key="2">
    <source>
        <dbReference type="Pfam" id="PF19189"/>
    </source>
</evidence>
<dbReference type="VEuPathDB" id="FungiDB:MCYG_03311"/>
<reference evidence="4" key="1">
    <citation type="journal article" date="2012" name="MBio">
        <title>Comparative genome analysis of Trichophyton rubrum and related dermatophytes reveals candidate genes involved in infection.</title>
        <authorList>
            <person name="Martinez D.A."/>
            <person name="Oliver B.G."/>
            <person name="Graeser Y."/>
            <person name="Goldberg J.M."/>
            <person name="Li W."/>
            <person name="Martinez-Rossi N.M."/>
            <person name="Monod M."/>
            <person name="Shelest E."/>
            <person name="Barton R.C."/>
            <person name="Birch E."/>
            <person name="Brakhage A.A."/>
            <person name="Chen Z."/>
            <person name="Gurr S.J."/>
            <person name="Heiman D."/>
            <person name="Heitman J."/>
            <person name="Kosti I."/>
            <person name="Rossi A."/>
            <person name="Saif S."/>
            <person name="Samalova M."/>
            <person name="Saunders C.W."/>
            <person name="Shea T."/>
            <person name="Summerbell R.C."/>
            <person name="Xu J."/>
            <person name="Young S."/>
            <person name="Zeng Q."/>
            <person name="Birren B.W."/>
            <person name="Cuomo C.A."/>
            <person name="White T.C."/>
        </authorList>
    </citation>
    <scope>NUCLEOTIDE SEQUENCE [LARGE SCALE GENOMIC DNA]</scope>
    <source>
        <strain evidence="4">ATCC MYA-4605 / CBS 113480</strain>
    </source>
</reference>
<feature type="compositionally biased region" description="Polar residues" evidence="1">
    <location>
        <begin position="69"/>
        <end position="78"/>
    </location>
</feature>
<dbReference type="eggNOG" id="ENOG502S7AT">
    <property type="taxonomic scope" value="Eukaryota"/>
</dbReference>
<dbReference type="GeneID" id="9230567"/>
<sequence length="451" mass="50931">MSSSRGLVSFWRESTHLPFLYLTQTLTTPVQRPQPYRHHQLASYPQRCPFSNSSRQEIRSHLGRRHTSFRGSTSSPTSRGVKAAGGLCVDHDEHIPPNDNLSNQENREITNIFTSVLSSMSEIHNPKSRKTFQRPLDTLTKSGIDRVNVNDKLHNFRFTEVDPSAPDEAKFAGIDLSVPAFAVAQKETKRICKEIDDAVLDGRGDLGIWKICENMIFPMLKQAGLDESQPPCSSVNHPTTTSLGDDVSGRLSTRPNGNGSYQSIHVHPDVPVVTVVRHVYPATLLHALRILQNKFPMSPLTTRLFESIRAHGRASLIMGSSKELFHELIDFRWRVYNDLPSIVSLLKEMEENGVDFDKRTLELVERIRQRGAREIMKTRQVDGRGRNSSIKGKNRRAGSGGSNTGGTWWDSPAIRKAYRELASWAKGMDAQIRDFKELEEKAQEIWSIKRP</sequence>
<gene>
    <name evidence="3" type="ORF">MCYG_03311</name>
</gene>
<feature type="region of interest" description="Disordered" evidence="1">
    <location>
        <begin position="228"/>
        <end position="247"/>
    </location>
</feature>
<dbReference type="STRING" id="554155.C5FLC0"/>
<feature type="compositionally biased region" description="Polar residues" evidence="1">
    <location>
        <begin position="230"/>
        <end position="243"/>
    </location>
</feature>
<dbReference type="AlphaFoldDB" id="C5FLC0"/>
<evidence type="ECO:0000313" key="4">
    <source>
        <dbReference type="Proteomes" id="UP000002035"/>
    </source>
</evidence>
<proteinExistence type="predicted"/>
<accession>C5FLC0</accession>
<dbReference type="OrthoDB" id="2444174at2759"/>
<protein>
    <recommendedName>
        <fullName evidence="2">Mtf2-like C-terminal domain-containing protein</fullName>
    </recommendedName>
</protein>
<dbReference type="RefSeq" id="XP_002847805.1">
    <property type="nucleotide sequence ID" value="XM_002847759.1"/>
</dbReference>
<evidence type="ECO:0000313" key="3">
    <source>
        <dbReference type="EMBL" id="EEQ30492.1"/>
    </source>
</evidence>
<dbReference type="PANTHER" id="PTHR39468:SF1">
    <property type="entry name" value="MTF2-LIKE C-TERMINAL DOMAIN-CONTAINING PROTEIN"/>
    <property type="match status" value="1"/>
</dbReference>
<dbReference type="Proteomes" id="UP000002035">
    <property type="component" value="Unassembled WGS sequence"/>
</dbReference>
<dbReference type="HOGENOM" id="CLU_047842_1_0_1"/>
<dbReference type="PANTHER" id="PTHR39468">
    <property type="entry name" value="CHROMOSOME 7, WHOLE GENOME SHOTGUN SEQUENCE"/>
    <property type="match status" value="1"/>
</dbReference>
<dbReference type="Pfam" id="PF19189">
    <property type="entry name" value="Mtf2"/>
    <property type="match status" value="1"/>
</dbReference>
<keyword evidence="4" id="KW-1185">Reference proteome</keyword>
<feature type="region of interest" description="Disordered" evidence="1">
    <location>
        <begin position="45"/>
        <end position="83"/>
    </location>
</feature>
<dbReference type="InterPro" id="IPR043837">
    <property type="entry name" value="Mtf2-like_C"/>
</dbReference>
<dbReference type="InterPro" id="IPR040009">
    <property type="entry name" value="Mtf2/C5D6.12-like"/>
</dbReference>
<name>C5FLC0_ARTOC</name>
<dbReference type="GO" id="GO:0005739">
    <property type="term" value="C:mitochondrion"/>
    <property type="evidence" value="ECO:0007669"/>
    <property type="project" value="InterPro"/>
</dbReference>
<evidence type="ECO:0000256" key="1">
    <source>
        <dbReference type="SAM" id="MobiDB-lite"/>
    </source>
</evidence>
<dbReference type="EMBL" id="DS995703">
    <property type="protein sequence ID" value="EEQ30492.1"/>
    <property type="molecule type" value="Genomic_DNA"/>
</dbReference>
<dbReference type="OMA" id="CENMIFP"/>